<dbReference type="STRING" id="8355.A0A1L8GSY6"/>
<dbReference type="OMA" id="CSKHERY"/>
<reference evidence="6" key="2">
    <citation type="submission" date="2025-08" db="UniProtKB">
        <authorList>
            <consortium name="RefSeq"/>
        </authorList>
    </citation>
    <scope>IDENTIFICATION</scope>
    <source>
        <strain evidence="6">J_2021</strain>
        <tissue evidence="6">Erythrocytes</tissue>
    </source>
</reference>
<dbReference type="GO" id="GO:0030324">
    <property type="term" value="P:lung development"/>
    <property type="evidence" value="ECO:0000318"/>
    <property type="project" value="GO_Central"/>
</dbReference>
<accession>A0A1L8GSY6</accession>
<protein>
    <recommendedName>
        <fullName evidence="3">Fibroblast growth factor</fullName>
        <shortName evidence="3">FGF</shortName>
    </recommendedName>
</protein>
<evidence type="ECO:0000256" key="4">
    <source>
        <dbReference type="SAM" id="MobiDB-lite"/>
    </source>
</evidence>
<keyword evidence="2" id="KW-0339">Growth factor</keyword>
<evidence type="ECO:0000313" key="6">
    <source>
        <dbReference type="RefSeq" id="XP_018110898.1"/>
    </source>
</evidence>
<dbReference type="InterPro" id="IPR008996">
    <property type="entry name" value="IL1/FGF"/>
</dbReference>
<evidence type="ECO:0000256" key="1">
    <source>
        <dbReference type="ARBA" id="ARBA00007936"/>
    </source>
</evidence>
<dbReference type="Xenbase" id="XB-GENE-17337981">
    <property type="gene designation" value="fgf7.S"/>
</dbReference>
<keyword evidence="5" id="KW-1185">Reference proteome</keyword>
<dbReference type="FunFam" id="2.80.10.50:FF:000004">
    <property type="entry name" value="Fibroblast growth factor"/>
    <property type="match status" value="1"/>
</dbReference>
<dbReference type="GO" id="GO:0008543">
    <property type="term" value="P:fibroblast growth factor receptor signaling pathway"/>
    <property type="evidence" value="ECO:0000318"/>
    <property type="project" value="GO_Central"/>
</dbReference>
<dbReference type="SUPFAM" id="SSF50353">
    <property type="entry name" value="Cytokine"/>
    <property type="match status" value="1"/>
</dbReference>
<comment type="similarity">
    <text evidence="1 3">Belongs to the heparin-binding growth factors family.</text>
</comment>
<dbReference type="AGR" id="Xenbase:XB-GENE-17337981"/>
<dbReference type="AlphaFoldDB" id="A0A1L8GSY6"/>
<evidence type="ECO:0000313" key="7">
    <source>
        <dbReference type="Xenbase" id="XB-GENE-17337981"/>
    </source>
</evidence>
<dbReference type="OrthoDB" id="5987799at2759"/>
<proteinExistence type="inferred from homology"/>
<sequence length="194" mass="22512">MRKWILTWILPTLFYRPYLHLIFILGTLSLACNDMTPEQMAINVNCSSPERHTRSYDYMEGGDVRIRKLFCRTQWYLCIDRRGNVKGTQDPNNSFSILEIRTVAVGIVAIKCIESEYFLAMNKSGRLYGKKSCNEECNFRELIQENKYNTYASAKWTNNRKEMFVALNSKGSPMKGKKSKKEHKGSHFLPLSTS</sequence>
<dbReference type="PROSITE" id="PS51257">
    <property type="entry name" value="PROKAR_LIPOPROTEIN"/>
    <property type="match status" value="1"/>
</dbReference>
<dbReference type="GO" id="GO:0008083">
    <property type="term" value="F:growth factor activity"/>
    <property type="evidence" value="ECO:0000318"/>
    <property type="project" value="GO_Central"/>
</dbReference>
<name>A0A1L8GSY6_XENLA</name>
<dbReference type="PaxDb" id="8355-A0A1L8GSY6"/>
<evidence type="ECO:0000313" key="5">
    <source>
        <dbReference type="Proteomes" id="UP000186698"/>
    </source>
</evidence>
<dbReference type="GeneID" id="108712902"/>
<dbReference type="Pfam" id="PF00167">
    <property type="entry name" value="FGF"/>
    <property type="match status" value="1"/>
</dbReference>
<dbReference type="CTD" id="108712902"/>
<dbReference type="PRINTS" id="PR00263">
    <property type="entry name" value="HBGFFGF"/>
</dbReference>
<dbReference type="GO" id="GO:0030334">
    <property type="term" value="P:regulation of cell migration"/>
    <property type="evidence" value="ECO:0000318"/>
    <property type="project" value="GO_Central"/>
</dbReference>
<dbReference type="GO" id="GO:0050679">
    <property type="term" value="P:positive regulation of epithelial cell proliferation"/>
    <property type="evidence" value="ECO:0000318"/>
    <property type="project" value="GO_Central"/>
</dbReference>
<dbReference type="CDD" id="cd23319">
    <property type="entry name" value="beta-trefoil_FGF7"/>
    <property type="match status" value="1"/>
</dbReference>
<feature type="region of interest" description="Disordered" evidence="4">
    <location>
        <begin position="170"/>
        <end position="194"/>
    </location>
</feature>
<dbReference type="GO" id="GO:0005615">
    <property type="term" value="C:extracellular space"/>
    <property type="evidence" value="ECO:0000318"/>
    <property type="project" value="GO_Central"/>
</dbReference>
<dbReference type="Proteomes" id="UP000186698">
    <property type="component" value="Chromosome 3S"/>
</dbReference>
<dbReference type="PRINTS" id="PR00262">
    <property type="entry name" value="IL1HBGF"/>
</dbReference>
<dbReference type="PANTHER" id="PTHR11486">
    <property type="entry name" value="FIBROBLAST GROWTH FACTOR"/>
    <property type="match status" value="1"/>
</dbReference>
<evidence type="ECO:0000256" key="3">
    <source>
        <dbReference type="RuleBase" id="RU049442"/>
    </source>
</evidence>
<organism evidence="5 6">
    <name type="scientific">Xenopus laevis</name>
    <name type="common">African clawed frog</name>
    <dbReference type="NCBI Taxonomy" id="8355"/>
    <lineage>
        <taxon>Eukaryota</taxon>
        <taxon>Metazoa</taxon>
        <taxon>Chordata</taxon>
        <taxon>Craniata</taxon>
        <taxon>Vertebrata</taxon>
        <taxon>Euteleostomi</taxon>
        <taxon>Amphibia</taxon>
        <taxon>Batrachia</taxon>
        <taxon>Anura</taxon>
        <taxon>Pipoidea</taxon>
        <taxon>Pipidae</taxon>
        <taxon>Xenopodinae</taxon>
        <taxon>Xenopus</taxon>
        <taxon>Xenopus</taxon>
    </lineage>
</organism>
<dbReference type="GO" id="GO:0005737">
    <property type="term" value="C:cytoplasm"/>
    <property type="evidence" value="ECO:0000318"/>
    <property type="project" value="GO_Central"/>
</dbReference>
<dbReference type="Gene3D" id="2.80.10.50">
    <property type="match status" value="1"/>
</dbReference>
<feature type="compositionally biased region" description="Basic residues" evidence="4">
    <location>
        <begin position="175"/>
        <end position="186"/>
    </location>
</feature>
<dbReference type="GO" id="GO:0005111">
    <property type="term" value="F:type 2 fibroblast growth factor receptor binding"/>
    <property type="evidence" value="ECO:0000318"/>
    <property type="project" value="GO_Central"/>
</dbReference>
<dbReference type="GO" id="GO:0043410">
    <property type="term" value="P:positive regulation of MAPK cascade"/>
    <property type="evidence" value="ECO:0000318"/>
    <property type="project" value="GO_Central"/>
</dbReference>
<gene>
    <name evidence="6 7" type="primary">fgf7.S</name>
</gene>
<dbReference type="RefSeq" id="XP_018110898.1">
    <property type="nucleotide sequence ID" value="XM_018255409.2"/>
</dbReference>
<dbReference type="PROSITE" id="PS00247">
    <property type="entry name" value="HBGF_FGF"/>
    <property type="match status" value="1"/>
</dbReference>
<dbReference type="Bgee" id="108712902">
    <property type="expression patterns" value="Expressed in stomach and 13 other cell types or tissues"/>
</dbReference>
<dbReference type="SMART" id="SM00442">
    <property type="entry name" value="FGF"/>
    <property type="match status" value="1"/>
</dbReference>
<evidence type="ECO:0000256" key="2">
    <source>
        <dbReference type="ARBA" id="ARBA00023030"/>
    </source>
</evidence>
<dbReference type="GO" id="GO:0022008">
    <property type="term" value="P:neurogenesis"/>
    <property type="evidence" value="ECO:0000318"/>
    <property type="project" value="GO_Central"/>
</dbReference>
<reference evidence="5" key="1">
    <citation type="submission" date="2024-06" db="UniProtKB">
        <authorList>
            <consortium name="RefSeq"/>
        </authorList>
    </citation>
    <scope>NUCLEOTIDE SEQUENCE [LARGE SCALE GENOMIC DNA]</scope>
    <source>
        <strain evidence="5">J_2021</strain>
    </source>
</reference>
<dbReference type="KEGG" id="xla:108712902"/>
<dbReference type="InterPro" id="IPR002209">
    <property type="entry name" value="Fibroblast_GF_fam"/>
</dbReference>